<evidence type="ECO:0000256" key="1">
    <source>
        <dbReference type="SAM" id="MobiDB-lite"/>
    </source>
</evidence>
<feature type="region of interest" description="Disordered" evidence="1">
    <location>
        <begin position="131"/>
        <end position="168"/>
    </location>
</feature>
<gene>
    <name evidence="2" type="ORF">FSCOSCO3_A035210</name>
</gene>
<comment type="caution">
    <text evidence="2">The sequence shown here is derived from an EMBL/GenBank/DDBJ whole genome shotgun (WGS) entry which is preliminary data.</text>
</comment>
<protein>
    <submittedName>
        <fullName evidence="2">Uncharacterized protein LOC119211075 isoform X2</fullName>
    </submittedName>
</protein>
<reference evidence="2 3" key="1">
    <citation type="submission" date="2024-01" db="EMBL/GenBank/DDBJ databases">
        <authorList>
            <person name="Alioto T."/>
            <person name="Alioto T."/>
            <person name="Gomez Garrido J."/>
        </authorList>
    </citation>
    <scope>NUCLEOTIDE SEQUENCE [LARGE SCALE GENOMIC DNA]</scope>
</reference>
<organism evidence="2 3">
    <name type="scientific">Scomber scombrus</name>
    <name type="common">Atlantic mackerel</name>
    <name type="synonym">Scomber vernalis</name>
    <dbReference type="NCBI Taxonomy" id="13677"/>
    <lineage>
        <taxon>Eukaryota</taxon>
        <taxon>Metazoa</taxon>
        <taxon>Chordata</taxon>
        <taxon>Craniata</taxon>
        <taxon>Vertebrata</taxon>
        <taxon>Euteleostomi</taxon>
        <taxon>Actinopterygii</taxon>
        <taxon>Neopterygii</taxon>
        <taxon>Teleostei</taxon>
        <taxon>Neoteleostei</taxon>
        <taxon>Acanthomorphata</taxon>
        <taxon>Pelagiaria</taxon>
        <taxon>Scombriformes</taxon>
        <taxon>Scombridae</taxon>
        <taxon>Scomber</taxon>
    </lineage>
</organism>
<accession>A0AAV1PVL2</accession>
<keyword evidence="3" id="KW-1185">Reference proteome</keyword>
<dbReference type="AlphaFoldDB" id="A0AAV1PVL2"/>
<sequence length="187" mass="21577">MSNLQRQKKLRGAVRAATTRLLDKIDREVGKEDPSIDLLDEYLEHLTARERALLDSDHDIEAETAVDDLEDEVNSTFEYMDRIISRKTRIKRILRNTDDNQSAASVASQYSNNERLKVVKEQLISPRMCNNQIKRNNGKGPMRRREYRKKGDLTQPLQPRSTLSVSEMSQGAYSVEETIIDLRTVQN</sequence>
<proteinExistence type="predicted"/>
<feature type="compositionally biased region" description="Polar residues" evidence="1">
    <location>
        <begin position="155"/>
        <end position="168"/>
    </location>
</feature>
<evidence type="ECO:0000313" key="3">
    <source>
        <dbReference type="Proteomes" id="UP001314229"/>
    </source>
</evidence>
<dbReference type="Proteomes" id="UP001314229">
    <property type="component" value="Unassembled WGS sequence"/>
</dbReference>
<dbReference type="EMBL" id="CAWUFR010000296">
    <property type="protein sequence ID" value="CAK6975360.1"/>
    <property type="molecule type" value="Genomic_DNA"/>
</dbReference>
<evidence type="ECO:0000313" key="2">
    <source>
        <dbReference type="EMBL" id="CAK6975360.1"/>
    </source>
</evidence>
<name>A0AAV1PVL2_SCOSC</name>